<sequence length="61" mass="6790">MMVSANQTIASSHHRIIASSHHRDIKSYWKKPPVGIIDVKVSLSILPTPEDTVLEVNLKSL</sequence>
<keyword evidence="2" id="KW-1185">Reference proteome</keyword>
<dbReference type="KEGG" id="fsm:CCS41_06280"/>
<gene>
    <name evidence="1" type="ORF">CCS41_06280</name>
</gene>
<name>A0A2U8I4Y3_9GAMM</name>
<protein>
    <submittedName>
        <fullName evidence="1">Uncharacterized protein</fullName>
    </submittedName>
</protein>
<dbReference type="EMBL" id="CP021659">
    <property type="protein sequence ID" value="AWK14179.1"/>
    <property type="molecule type" value="Genomic_DNA"/>
</dbReference>
<organism evidence="1 2">
    <name type="scientific">Candidatus Fukatsuia symbiotica</name>
    <dbReference type="NCBI Taxonomy" id="1878942"/>
    <lineage>
        <taxon>Bacteria</taxon>
        <taxon>Pseudomonadati</taxon>
        <taxon>Pseudomonadota</taxon>
        <taxon>Gammaproteobacteria</taxon>
        <taxon>Enterobacterales</taxon>
        <taxon>Yersiniaceae</taxon>
        <taxon>Candidatus Fukatsuia</taxon>
    </lineage>
</organism>
<proteinExistence type="predicted"/>
<dbReference type="Proteomes" id="UP000261875">
    <property type="component" value="Chromosome"/>
</dbReference>
<evidence type="ECO:0000313" key="1">
    <source>
        <dbReference type="EMBL" id="AWK14179.1"/>
    </source>
</evidence>
<accession>A0A2U8I4Y3</accession>
<evidence type="ECO:0000313" key="2">
    <source>
        <dbReference type="Proteomes" id="UP000261875"/>
    </source>
</evidence>
<reference evidence="1 2" key="1">
    <citation type="submission" date="2017-05" db="EMBL/GenBank/DDBJ databases">
        <title>Genome sequence of Candidatus Fukatsuia symbiotica and Candidatus Hamiltonella defensa from Acyrthosiphon pisum strain 5D.</title>
        <authorList>
            <person name="Patel V.A."/>
            <person name="Chevignon G."/>
            <person name="Russell J.A."/>
            <person name="Oliver K.M."/>
        </authorList>
    </citation>
    <scope>NUCLEOTIDE SEQUENCE [LARGE SCALE GENOMIC DNA]</scope>
    <source>
        <strain evidence="1 2">5D</strain>
    </source>
</reference>
<dbReference type="AlphaFoldDB" id="A0A2U8I4Y3"/>
<dbReference type="RefSeq" id="WP_119797379.1">
    <property type="nucleotide sequence ID" value="NZ_CP021659.1"/>
</dbReference>